<protein>
    <submittedName>
        <fullName evidence="7">ABC transporter substrate-binding protein</fullName>
    </submittedName>
</protein>
<feature type="signal peptide" evidence="5">
    <location>
        <begin position="1"/>
        <end position="20"/>
    </location>
</feature>
<feature type="compositionally biased region" description="Acidic residues" evidence="4">
    <location>
        <begin position="28"/>
        <end position="47"/>
    </location>
</feature>
<feature type="chain" id="PRO_5044282627" evidence="5">
    <location>
        <begin position="21"/>
        <end position="537"/>
    </location>
</feature>
<dbReference type="PANTHER" id="PTHR30290">
    <property type="entry name" value="PERIPLASMIC BINDING COMPONENT OF ABC TRANSPORTER"/>
    <property type="match status" value="1"/>
</dbReference>
<comment type="subcellular location">
    <subcellularLocation>
        <location evidence="1">Cell membrane</location>
        <topology evidence="1">Lipid-anchor</topology>
    </subcellularLocation>
</comment>
<evidence type="ECO:0000256" key="1">
    <source>
        <dbReference type="ARBA" id="ARBA00004193"/>
    </source>
</evidence>
<dbReference type="CDD" id="cd08502">
    <property type="entry name" value="PBP2_NikA_DppA_OppA_like_16"/>
    <property type="match status" value="1"/>
</dbReference>
<proteinExistence type="inferred from homology"/>
<dbReference type="Gene3D" id="3.10.105.10">
    <property type="entry name" value="Dipeptide-binding Protein, Domain 3"/>
    <property type="match status" value="1"/>
</dbReference>
<gene>
    <name evidence="7" type="ORF">AB4Y30_16095</name>
</gene>
<dbReference type="EMBL" id="CP162599">
    <property type="protein sequence ID" value="XDK32507.1"/>
    <property type="molecule type" value="Genomic_DNA"/>
</dbReference>
<comment type="similarity">
    <text evidence="2">Belongs to the bacterial solute-binding protein 5 family.</text>
</comment>
<dbReference type="GO" id="GO:1904680">
    <property type="term" value="F:peptide transmembrane transporter activity"/>
    <property type="evidence" value="ECO:0007669"/>
    <property type="project" value="TreeGrafter"/>
</dbReference>
<dbReference type="GO" id="GO:0015833">
    <property type="term" value="P:peptide transport"/>
    <property type="evidence" value="ECO:0007669"/>
    <property type="project" value="TreeGrafter"/>
</dbReference>
<evidence type="ECO:0000256" key="4">
    <source>
        <dbReference type="SAM" id="MobiDB-lite"/>
    </source>
</evidence>
<evidence type="ECO:0000256" key="5">
    <source>
        <dbReference type="SAM" id="SignalP"/>
    </source>
</evidence>
<dbReference type="InterPro" id="IPR000914">
    <property type="entry name" value="SBP_5_dom"/>
</dbReference>
<evidence type="ECO:0000256" key="2">
    <source>
        <dbReference type="ARBA" id="ARBA00005695"/>
    </source>
</evidence>
<evidence type="ECO:0000313" key="7">
    <source>
        <dbReference type="EMBL" id="XDK32507.1"/>
    </source>
</evidence>
<dbReference type="AlphaFoldDB" id="A0AB39HKP5"/>
<organism evidence="7">
    <name type="scientific">Ornithinibacillus sp. 4-3</name>
    <dbReference type="NCBI Taxonomy" id="3231488"/>
    <lineage>
        <taxon>Bacteria</taxon>
        <taxon>Bacillati</taxon>
        <taxon>Bacillota</taxon>
        <taxon>Bacilli</taxon>
        <taxon>Bacillales</taxon>
        <taxon>Bacillaceae</taxon>
        <taxon>Ornithinibacillus</taxon>
    </lineage>
</organism>
<name>A0AB39HKP5_9BACI</name>
<dbReference type="RefSeq" id="WP_368653195.1">
    <property type="nucleotide sequence ID" value="NZ_CP162599.1"/>
</dbReference>
<evidence type="ECO:0000256" key="3">
    <source>
        <dbReference type="ARBA" id="ARBA00022729"/>
    </source>
</evidence>
<dbReference type="Pfam" id="PF00496">
    <property type="entry name" value="SBP_bac_5"/>
    <property type="match status" value="1"/>
</dbReference>
<dbReference type="InterPro" id="IPR039424">
    <property type="entry name" value="SBP_5"/>
</dbReference>
<feature type="domain" description="Solute-binding protein family 5" evidence="6">
    <location>
        <begin position="96"/>
        <end position="452"/>
    </location>
</feature>
<dbReference type="Gene3D" id="3.40.190.10">
    <property type="entry name" value="Periplasmic binding protein-like II"/>
    <property type="match status" value="1"/>
</dbReference>
<dbReference type="PROSITE" id="PS51257">
    <property type="entry name" value="PROKAR_LIPOPROTEIN"/>
    <property type="match status" value="1"/>
</dbReference>
<feature type="region of interest" description="Disordered" evidence="4">
    <location>
        <begin position="26"/>
        <end position="55"/>
    </location>
</feature>
<accession>A0AB39HKP5</accession>
<keyword evidence="3 5" id="KW-0732">Signal</keyword>
<dbReference type="InterPro" id="IPR030678">
    <property type="entry name" value="Peptide/Ni-bd"/>
</dbReference>
<reference evidence="7" key="1">
    <citation type="submission" date="2024-07" db="EMBL/GenBank/DDBJ databases">
        <title>Halotolerant mesophilic bacterium Ornithinibacillus sp. 4-3, sp. nov., isolated from soil.</title>
        <authorList>
            <person name="Sidarenka A.V."/>
            <person name="Guliayeva D.E."/>
            <person name="Leanovich S.I."/>
            <person name="Hileuskaya K.S."/>
            <person name="Akhremchuk A.E."/>
            <person name="Sikolenko M.A."/>
            <person name="Valentovich L.N."/>
        </authorList>
    </citation>
    <scope>NUCLEOTIDE SEQUENCE</scope>
    <source>
        <strain evidence="7">4-3</strain>
    </source>
</reference>
<dbReference type="PROSITE" id="PS01040">
    <property type="entry name" value="SBP_BACTERIAL_5"/>
    <property type="match status" value="1"/>
</dbReference>
<dbReference type="InterPro" id="IPR023765">
    <property type="entry name" value="SBP_5_CS"/>
</dbReference>
<dbReference type="Gene3D" id="3.90.76.10">
    <property type="entry name" value="Dipeptide-binding Protein, Domain 1"/>
    <property type="match status" value="1"/>
</dbReference>
<dbReference type="SUPFAM" id="SSF53850">
    <property type="entry name" value="Periplasmic binding protein-like II"/>
    <property type="match status" value="1"/>
</dbReference>
<dbReference type="PIRSF" id="PIRSF002741">
    <property type="entry name" value="MppA"/>
    <property type="match status" value="1"/>
</dbReference>
<evidence type="ECO:0000259" key="6">
    <source>
        <dbReference type="Pfam" id="PF00496"/>
    </source>
</evidence>
<sequence>MKKNKFLVLLLMIVASMVLIIGCSNDSNDNEGSDDATGNDDTTENDNGEQTKGGTLKIAIDAAPPTLDQPTSTATAARDATRLIFESLVTTNSKFEPVPMLAESIDTEDNKTYTIKLREGVKFHNGKEMKAEDVIASMERWLEQSSITGNIFVDATWTEEDEYTVILELVEPSTLTLDTMASAKQAAGIMPKEVIESASADGIQEYIGTGPFELVEWRQDQYLHYKRYEDYLPREEEPDGLAGKKEALVDEIYFYLVPDTSTRIAGLQTGEYDFAYSIPYDQYDQMESNPDIETMLTPNANEMLVFNKVQGISTDYKIREAINVGLNYDETMMAAFPNKDFYWLDSGYMDVNILNWASTAGSEYYNQNDPEKAKELLEEAGYNGEEFKIMTTRDYDHHYNVGVVIHEQLKNLGINATLEIYDWPTMNDKMGNDFEAWDAFITSSSTVSTPPQLIALSPSFGGGVNDDSVGEAIKEIETAPTLEEAQQRWDELQLYAWEELLPIINIGGYNSFWAYNKKVEGIDALTGPIFWNVSIEE</sequence>
<dbReference type="PANTHER" id="PTHR30290:SF38">
    <property type="entry name" value="D,D-DIPEPTIDE-BINDING PERIPLASMIC PROTEIN DDPA-RELATED"/>
    <property type="match status" value="1"/>
</dbReference>
<dbReference type="GO" id="GO:0043190">
    <property type="term" value="C:ATP-binding cassette (ABC) transporter complex"/>
    <property type="evidence" value="ECO:0007669"/>
    <property type="project" value="InterPro"/>
</dbReference>
<dbReference type="GO" id="GO:0042597">
    <property type="term" value="C:periplasmic space"/>
    <property type="evidence" value="ECO:0007669"/>
    <property type="project" value="UniProtKB-ARBA"/>
</dbReference>